<reference evidence="1 2" key="1">
    <citation type="submission" date="2024-09" db="EMBL/GenBank/DDBJ databases">
        <authorList>
            <person name="Sun Q."/>
            <person name="Mori K."/>
        </authorList>
    </citation>
    <scope>NUCLEOTIDE SEQUENCE [LARGE SCALE GENOMIC DNA]</scope>
    <source>
        <strain evidence="1 2">JCM 12520</strain>
    </source>
</reference>
<comment type="caution">
    <text evidence="1">The sequence shown here is derived from an EMBL/GenBank/DDBJ whole genome shotgun (WGS) entry which is preliminary data.</text>
</comment>
<sequence>MQKEEIRIDLDGFYVEPELVPLDTYGVMPIYGMPEPEPEEEEQPESVLVGYRVAVPVPSGLYKPRYDLDGWQAALAAYDDAMDAYREALAAHDPESEDEQPQPPAPVDLQAFWIEGLTQQEIDDIRNAPRPETIHDQVARLQTESVDTMLALTEVYETTGTQAAALEQESVDTMLALTEAYELIMALEARIAALEGGDD</sequence>
<keyword evidence="2" id="KW-1185">Reference proteome</keyword>
<protein>
    <recommendedName>
        <fullName evidence="3">Bacteriophage SP-beta YorD domain-containing protein</fullName>
    </recommendedName>
</protein>
<evidence type="ECO:0000313" key="2">
    <source>
        <dbReference type="Proteomes" id="UP001589619"/>
    </source>
</evidence>
<dbReference type="EMBL" id="JBHMAG010000014">
    <property type="protein sequence ID" value="MFB9754225.1"/>
    <property type="molecule type" value="Genomic_DNA"/>
</dbReference>
<gene>
    <name evidence="1" type="ORF">ACFFNY_21865</name>
</gene>
<evidence type="ECO:0008006" key="3">
    <source>
        <dbReference type="Google" id="ProtNLM"/>
    </source>
</evidence>
<dbReference type="RefSeq" id="WP_344914051.1">
    <property type="nucleotide sequence ID" value="NZ_BAAAYO010000013.1"/>
</dbReference>
<name>A0ABV5W122_9BACL</name>
<proteinExistence type="predicted"/>
<dbReference type="Proteomes" id="UP001589619">
    <property type="component" value="Unassembled WGS sequence"/>
</dbReference>
<accession>A0ABV5W122</accession>
<organism evidence="1 2">
    <name type="scientific">Paenibacillus hodogayensis</name>
    <dbReference type="NCBI Taxonomy" id="279208"/>
    <lineage>
        <taxon>Bacteria</taxon>
        <taxon>Bacillati</taxon>
        <taxon>Bacillota</taxon>
        <taxon>Bacilli</taxon>
        <taxon>Bacillales</taxon>
        <taxon>Paenibacillaceae</taxon>
        <taxon>Paenibacillus</taxon>
    </lineage>
</organism>
<evidence type="ECO:0000313" key="1">
    <source>
        <dbReference type="EMBL" id="MFB9754225.1"/>
    </source>
</evidence>